<dbReference type="Proteomes" id="UP001165090">
    <property type="component" value="Unassembled WGS sequence"/>
</dbReference>
<name>A0ABQ5SAX2_9CHLO</name>
<sequence length="135" mass="15311">MDSPNLSDQQLKDLGVIFHDPPLPPIRETKIIDGRKCRVFHSEAERRKHIRDCEVEVIKNCLDGARASCVLKAIEVCRGPMWHRWLPFQPGRDPSEVEACEARAMEECVAGARGRCESHAVGLCSQSHPTHMWLE</sequence>
<protein>
    <submittedName>
        <fullName evidence="1">Uncharacterized protein</fullName>
    </submittedName>
</protein>
<dbReference type="PANTHER" id="PTHR36773:SF1">
    <property type="entry name" value="EXPRESSED PROTEIN"/>
    <property type="match status" value="1"/>
</dbReference>
<dbReference type="EMBL" id="BSDZ01000033">
    <property type="protein sequence ID" value="GLI66502.1"/>
    <property type="molecule type" value="Genomic_DNA"/>
</dbReference>
<dbReference type="PANTHER" id="PTHR36773">
    <property type="entry name" value="EXPRESSED PROTEIN"/>
    <property type="match status" value="1"/>
</dbReference>
<comment type="caution">
    <text evidence="1">The sequence shown here is derived from an EMBL/GenBank/DDBJ whole genome shotgun (WGS) entry which is preliminary data.</text>
</comment>
<gene>
    <name evidence="1" type="ORF">VaNZ11_010329</name>
</gene>
<accession>A0ABQ5SAX2</accession>
<evidence type="ECO:0000313" key="1">
    <source>
        <dbReference type="EMBL" id="GLI66502.1"/>
    </source>
</evidence>
<reference evidence="1 2" key="1">
    <citation type="journal article" date="2023" name="IScience">
        <title>Expanded male sex-determining region conserved during the evolution of homothallism in the green alga Volvox.</title>
        <authorList>
            <person name="Yamamoto K."/>
            <person name="Matsuzaki R."/>
            <person name="Mahakham W."/>
            <person name="Heman W."/>
            <person name="Sekimoto H."/>
            <person name="Kawachi M."/>
            <person name="Minakuchi Y."/>
            <person name="Toyoda A."/>
            <person name="Nozaki H."/>
        </authorList>
    </citation>
    <scope>NUCLEOTIDE SEQUENCE [LARGE SCALE GENOMIC DNA]</scope>
    <source>
        <strain evidence="1 2">NIES-4468</strain>
    </source>
</reference>
<organism evidence="1 2">
    <name type="scientific">Volvox africanus</name>
    <dbReference type="NCBI Taxonomy" id="51714"/>
    <lineage>
        <taxon>Eukaryota</taxon>
        <taxon>Viridiplantae</taxon>
        <taxon>Chlorophyta</taxon>
        <taxon>core chlorophytes</taxon>
        <taxon>Chlorophyceae</taxon>
        <taxon>CS clade</taxon>
        <taxon>Chlamydomonadales</taxon>
        <taxon>Volvocaceae</taxon>
        <taxon>Volvox</taxon>
    </lineage>
</organism>
<evidence type="ECO:0000313" key="2">
    <source>
        <dbReference type="Proteomes" id="UP001165090"/>
    </source>
</evidence>
<proteinExistence type="predicted"/>
<keyword evidence="2" id="KW-1185">Reference proteome</keyword>